<keyword evidence="2" id="KW-1185">Reference proteome</keyword>
<dbReference type="PROSITE" id="PS51257">
    <property type="entry name" value="PROKAR_LIPOPROTEIN"/>
    <property type="match status" value="1"/>
</dbReference>
<reference evidence="2" key="1">
    <citation type="journal article" date="2019" name="Int. J. Syst. Evol. Microbiol.">
        <title>The Global Catalogue of Microorganisms (GCM) 10K type strain sequencing project: providing services to taxonomists for standard genome sequencing and annotation.</title>
        <authorList>
            <consortium name="The Broad Institute Genomics Platform"/>
            <consortium name="The Broad Institute Genome Sequencing Center for Infectious Disease"/>
            <person name="Wu L."/>
            <person name="Ma J."/>
        </authorList>
    </citation>
    <scope>NUCLEOTIDE SEQUENCE [LARGE SCALE GENOMIC DNA]</scope>
    <source>
        <strain evidence="2">CGMCC 1.10832</strain>
    </source>
</reference>
<dbReference type="EMBL" id="BMEC01000003">
    <property type="protein sequence ID" value="GGC26289.1"/>
    <property type="molecule type" value="Genomic_DNA"/>
</dbReference>
<accession>A0ABQ1LLC9</accession>
<evidence type="ECO:0000313" key="2">
    <source>
        <dbReference type="Proteomes" id="UP000636010"/>
    </source>
</evidence>
<gene>
    <name evidence="1" type="ORF">GCM10011506_09580</name>
</gene>
<dbReference type="Pfam" id="PF15418">
    <property type="entry name" value="DUF4625"/>
    <property type="match status" value="1"/>
</dbReference>
<dbReference type="RefSeq" id="WP_188460768.1">
    <property type="nucleotide sequence ID" value="NZ_BAABHU010000003.1"/>
</dbReference>
<dbReference type="Proteomes" id="UP000636010">
    <property type="component" value="Unassembled WGS sequence"/>
</dbReference>
<evidence type="ECO:0000313" key="1">
    <source>
        <dbReference type="EMBL" id="GGC26289.1"/>
    </source>
</evidence>
<name>A0ABQ1LLC9_9BACT</name>
<dbReference type="InterPro" id="IPR027829">
    <property type="entry name" value="DUF4625"/>
</dbReference>
<comment type="caution">
    <text evidence="1">The sequence shown here is derived from an EMBL/GenBank/DDBJ whole genome shotgun (WGS) entry which is preliminary data.</text>
</comment>
<organism evidence="1 2">
    <name type="scientific">Marivirga lumbricoides</name>
    <dbReference type="NCBI Taxonomy" id="1046115"/>
    <lineage>
        <taxon>Bacteria</taxon>
        <taxon>Pseudomonadati</taxon>
        <taxon>Bacteroidota</taxon>
        <taxon>Cytophagia</taxon>
        <taxon>Cytophagales</taxon>
        <taxon>Marivirgaceae</taxon>
        <taxon>Marivirga</taxon>
    </lineage>
</organism>
<sequence length="158" mass="18108">MNFLKHILTSSTFLAFLLFCSCEEEVEIDTEYPEIDIAFDEAFPKQCSSINRGETFIFKARFTDNIQLGGYSVDIHHNFDHHTHSTEVNDCDMEAVKAPDNPFLFIQNYAIPEGQNEYVAEMEIEVPENVDSGDYHFMILLTDAEGWQTIKGLSIKIN</sequence>
<dbReference type="Gene3D" id="2.60.40.4140">
    <property type="match status" value="1"/>
</dbReference>
<proteinExistence type="predicted"/>
<evidence type="ECO:0008006" key="3">
    <source>
        <dbReference type="Google" id="ProtNLM"/>
    </source>
</evidence>
<protein>
    <recommendedName>
        <fullName evidence="3">DUF4625 domain-containing protein</fullName>
    </recommendedName>
</protein>